<protein>
    <submittedName>
        <fullName evidence="1">Uncharacterized protein</fullName>
    </submittedName>
</protein>
<dbReference type="EMBL" id="MSLT01000018">
    <property type="protein sequence ID" value="OUD13104.1"/>
    <property type="molecule type" value="Genomic_DNA"/>
</dbReference>
<name>A0A251X6U4_9GAMM</name>
<dbReference type="AlphaFoldDB" id="A0A251X6U4"/>
<comment type="caution">
    <text evidence="1">The sequence shown here is derived from an EMBL/GenBank/DDBJ whole genome shotgun (WGS) entry which is preliminary data.</text>
</comment>
<gene>
    <name evidence="1" type="ORF">TPSD3_10670</name>
</gene>
<reference evidence="1 2" key="1">
    <citation type="submission" date="2016-12" db="EMBL/GenBank/DDBJ databases">
        <title>Thioflexothrix psekupsii D3 genome sequencing and assembly.</title>
        <authorList>
            <person name="Fomenkov A."/>
            <person name="Vincze T."/>
            <person name="Grabovich M."/>
            <person name="Anton B.P."/>
            <person name="Dubinina G."/>
            <person name="Orlova M."/>
            <person name="Belousova E."/>
            <person name="Roberts R.J."/>
        </authorList>
    </citation>
    <scope>NUCLEOTIDE SEQUENCE [LARGE SCALE GENOMIC DNA]</scope>
    <source>
        <strain evidence="1">D3</strain>
    </source>
</reference>
<dbReference type="OrthoDB" id="490757at2"/>
<dbReference type="RefSeq" id="WP_086488550.1">
    <property type="nucleotide sequence ID" value="NZ_MSLT01000018.1"/>
</dbReference>
<organism evidence="1 2">
    <name type="scientific">Thioflexithrix psekupsensis</name>
    <dbReference type="NCBI Taxonomy" id="1570016"/>
    <lineage>
        <taxon>Bacteria</taxon>
        <taxon>Pseudomonadati</taxon>
        <taxon>Pseudomonadota</taxon>
        <taxon>Gammaproteobacteria</taxon>
        <taxon>Thiotrichales</taxon>
        <taxon>Thioflexithrix</taxon>
    </lineage>
</organism>
<evidence type="ECO:0000313" key="2">
    <source>
        <dbReference type="Proteomes" id="UP000194798"/>
    </source>
</evidence>
<dbReference type="Proteomes" id="UP000194798">
    <property type="component" value="Unassembled WGS sequence"/>
</dbReference>
<sequence>MEINSKITGLKYRICLSEKLKTIESNNFDINTCPSSCIYSDNRLNFAISKWVSPKRTRSYPYERVYNTLGNGKKITVIPVVKDEGFDGDRDFIQWDTVSMMSLLDVYVILAFYNKAEKNENYDNKITNQQFNNQYILNKIQEISAYHSSALHWNLQELKDNFSDIINKVKNSYRKISEQTKVKMHSEKGIDDFAVKISEGVEEFTKFSRQKAKDAQSREVVTIQPKEVLGATIPIFSESYNNTF</sequence>
<accession>A0A251X6U4</accession>
<proteinExistence type="predicted"/>
<evidence type="ECO:0000313" key="1">
    <source>
        <dbReference type="EMBL" id="OUD13104.1"/>
    </source>
</evidence>
<keyword evidence="2" id="KW-1185">Reference proteome</keyword>